<proteinExistence type="predicted"/>
<dbReference type="InterPro" id="IPR022080">
    <property type="entry name" value="DUF3630"/>
</dbReference>
<name>A0ABS5I2B3_9GAMM</name>
<reference evidence="1 2" key="1">
    <citation type="submission" date="2020-02" db="EMBL/GenBank/DDBJ databases">
        <title>Shewanella WXL01 sp. nov., a marine bacterium isolated from green algae in Luhuitou Fringing Reef (Northern South China Sea).</title>
        <authorList>
            <person name="Wang X."/>
        </authorList>
    </citation>
    <scope>NUCLEOTIDE SEQUENCE [LARGE SCALE GENOMIC DNA]</scope>
    <source>
        <strain evidence="1 2">MCCC 1A01895</strain>
    </source>
</reference>
<accession>A0ABS5I2B3</accession>
<gene>
    <name evidence="1" type="ORF">G3R48_09275</name>
</gene>
<dbReference type="Pfam" id="PF12305">
    <property type="entry name" value="DUF3630"/>
    <property type="match status" value="1"/>
</dbReference>
<dbReference type="EMBL" id="JAAIKR010000007">
    <property type="protein sequence ID" value="MBR9728171.1"/>
    <property type="molecule type" value="Genomic_DNA"/>
</dbReference>
<dbReference type="RefSeq" id="WP_153664645.1">
    <property type="nucleotide sequence ID" value="NZ_JAAIKR010000007.1"/>
</dbReference>
<evidence type="ECO:0000313" key="1">
    <source>
        <dbReference type="EMBL" id="MBR9728171.1"/>
    </source>
</evidence>
<comment type="caution">
    <text evidence="1">The sequence shown here is derived from an EMBL/GenBank/DDBJ whole genome shotgun (WGS) entry which is preliminary data.</text>
</comment>
<protein>
    <submittedName>
        <fullName evidence="1">DUF3630 family protein</fullName>
    </submittedName>
</protein>
<keyword evidence="2" id="KW-1185">Reference proteome</keyword>
<dbReference type="Proteomes" id="UP000811844">
    <property type="component" value="Unassembled WGS sequence"/>
</dbReference>
<sequence length="102" mass="11910">MLKIFSVKFDNSDSSLLIEAEVDFDHFEQFAEPLALAMDCEIKERQWGADRHQWRLMFEGTGLVMHYEFYGNICWIKPERPQDGEVIEYLAALIKPLAQARA</sequence>
<organism evidence="1 2">
    <name type="scientific">Shewanella intestini</name>
    <dbReference type="NCBI Taxonomy" id="2017544"/>
    <lineage>
        <taxon>Bacteria</taxon>
        <taxon>Pseudomonadati</taxon>
        <taxon>Pseudomonadota</taxon>
        <taxon>Gammaproteobacteria</taxon>
        <taxon>Alteromonadales</taxon>
        <taxon>Shewanellaceae</taxon>
        <taxon>Shewanella</taxon>
    </lineage>
</organism>
<evidence type="ECO:0000313" key="2">
    <source>
        <dbReference type="Proteomes" id="UP000811844"/>
    </source>
</evidence>